<dbReference type="RefSeq" id="WP_088853564.1">
    <property type="nucleotide sequence ID" value="NZ_CP015102.1"/>
</dbReference>
<accession>A0A218P674</accession>
<evidence type="ECO:0000256" key="5">
    <source>
        <dbReference type="ARBA" id="ARBA00022989"/>
    </source>
</evidence>
<gene>
    <name evidence="9" type="ORF">A3L08_02625</name>
</gene>
<evidence type="ECO:0000256" key="7">
    <source>
        <dbReference type="RuleBase" id="RU363032"/>
    </source>
</evidence>
<dbReference type="KEGG" id="tpaf:A3L08_02625"/>
<dbReference type="PANTHER" id="PTHR30465">
    <property type="entry name" value="INNER MEMBRANE ABC TRANSPORTER"/>
    <property type="match status" value="1"/>
</dbReference>
<dbReference type="SUPFAM" id="SSF161098">
    <property type="entry name" value="MetI-like"/>
    <property type="match status" value="1"/>
</dbReference>
<evidence type="ECO:0000256" key="1">
    <source>
        <dbReference type="ARBA" id="ARBA00004651"/>
    </source>
</evidence>
<feature type="transmembrane region" description="Helical" evidence="7">
    <location>
        <begin position="120"/>
        <end position="146"/>
    </location>
</feature>
<feature type="transmembrane region" description="Helical" evidence="7">
    <location>
        <begin position="173"/>
        <end position="194"/>
    </location>
</feature>
<keyword evidence="4 7" id="KW-0812">Transmembrane</keyword>
<keyword evidence="5 7" id="KW-1133">Transmembrane helix</keyword>
<feature type="domain" description="ABC transmembrane type-1" evidence="8">
    <location>
        <begin position="85"/>
        <end position="299"/>
    </location>
</feature>
<comment type="similarity">
    <text evidence="7">Belongs to the binding-protein-dependent transport system permease family.</text>
</comment>
<evidence type="ECO:0000313" key="9">
    <source>
        <dbReference type="EMBL" id="ASJ06302.1"/>
    </source>
</evidence>
<keyword evidence="6 7" id="KW-0472">Membrane</keyword>
<dbReference type="InterPro" id="IPR035906">
    <property type="entry name" value="MetI-like_sf"/>
</dbReference>
<dbReference type="AlphaFoldDB" id="A0A218P674"/>
<evidence type="ECO:0000259" key="8">
    <source>
        <dbReference type="PROSITE" id="PS50928"/>
    </source>
</evidence>
<dbReference type="CDD" id="cd06261">
    <property type="entry name" value="TM_PBP2"/>
    <property type="match status" value="1"/>
</dbReference>
<evidence type="ECO:0000256" key="6">
    <source>
        <dbReference type="ARBA" id="ARBA00023136"/>
    </source>
</evidence>
<keyword evidence="10" id="KW-1185">Reference proteome</keyword>
<dbReference type="GeneID" id="33315131"/>
<feature type="transmembrane region" description="Helical" evidence="7">
    <location>
        <begin position="230"/>
        <end position="252"/>
    </location>
</feature>
<keyword evidence="3" id="KW-1003">Cell membrane</keyword>
<reference evidence="9 10" key="1">
    <citation type="submission" date="2016-04" db="EMBL/GenBank/DDBJ databases">
        <title>Complete genome sequence of Thermococcus pacificus type strain P4.</title>
        <authorList>
            <person name="Oger P.M."/>
        </authorList>
    </citation>
    <scope>NUCLEOTIDE SEQUENCE [LARGE SCALE GENOMIC DNA]</scope>
    <source>
        <strain evidence="9 10">P-4</strain>
    </source>
</reference>
<dbReference type="Gene3D" id="1.10.3720.10">
    <property type="entry name" value="MetI-like"/>
    <property type="match status" value="1"/>
</dbReference>
<comment type="subcellular location">
    <subcellularLocation>
        <location evidence="1 7">Cell membrane</location>
        <topology evidence="1 7">Multi-pass membrane protein</topology>
    </subcellularLocation>
</comment>
<dbReference type="PROSITE" id="PS50928">
    <property type="entry name" value="ABC_TM1"/>
    <property type="match status" value="1"/>
</dbReference>
<dbReference type="PANTHER" id="PTHR30465:SF0">
    <property type="entry name" value="OLIGOPEPTIDE TRANSPORT SYSTEM PERMEASE PROTEIN APPB"/>
    <property type="match status" value="1"/>
</dbReference>
<keyword evidence="2 7" id="KW-0813">Transport</keyword>
<feature type="transmembrane region" description="Helical" evidence="7">
    <location>
        <begin position="89"/>
        <end position="108"/>
    </location>
</feature>
<evidence type="ECO:0000313" key="10">
    <source>
        <dbReference type="Proteomes" id="UP000197418"/>
    </source>
</evidence>
<evidence type="ECO:0000256" key="3">
    <source>
        <dbReference type="ARBA" id="ARBA00022475"/>
    </source>
</evidence>
<dbReference type="Pfam" id="PF00528">
    <property type="entry name" value="BPD_transp_1"/>
    <property type="match status" value="1"/>
</dbReference>
<sequence length="321" mass="36235">MAKAGAVAKIITRNLLILFLALLVVGIVIGGGELRIERNDLGKVYKFYPKNDSSLLDIVGGYFSATWKFLTDPPEVWEEGLETFVVKSFALLVLTEVFLLVIGLFLGLRAGYYRGLADKVVSALAPTFSAMPSWFIGVVFLFLFYWKLSLFPVNFEDTINWAEVHGTLSTSTYLRALVLPVLTLVFSGLWEYAFNVRNMIVNERNGDHVLYDVARGLPEGRIMRKLLRTALPAFLTFTTYNFLEILTGMMLIEVMFNIHGLGYLMAVSFWLTRIGDGFGFAYAPEILFFTTAVMMLFYFINAVVMEGLYLYLDPRSGGERQ</sequence>
<proteinExistence type="inferred from homology"/>
<dbReference type="EMBL" id="CP015102">
    <property type="protein sequence ID" value="ASJ06302.1"/>
    <property type="molecule type" value="Genomic_DNA"/>
</dbReference>
<feature type="transmembrane region" description="Helical" evidence="7">
    <location>
        <begin position="286"/>
        <end position="312"/>
    </location>
</feature>
<dbReference type="InterPro" id="IPR000515">
    <property type="entry name" value="MetI-like"/>
</dbReference>
<dbReference type="OrthoDB" id="44105at2157"/>
<dbReference type="GO" id="GO:0005886">
    <property type="term" value="C:plasma membrane"/>
    <property type="evidence" value="ECO:0007669"/>
    <property type="project" value="UniProtKB-SubCell"/>
</dbReference>
<evidence type="ECO:0000256" key="2">
    <source>
        <dbReference type="ARBA" id="ARBA00022448"/>
    </source>
</evidence>
<protein>
    <recommendedName>
        <fullName evidence="8">ABC transmembrane type-1 domain-containing protein</fullName>
    </recommendedName>
</protein>
<evidence type="ECO:0000256" key="4">
    <source>
        <dbReference type="ARBA" id="ARBA00022692"/>
    </source>
</evidence>
<dbReference type="GO" id="GO:0055085">
    <property type="term" value="P:transmembrane transport"/>
    <property type="evidence" value="ECO:0007669"/>
    <property type="project" value="InterPro"/>
</dbReference>
<dbReference type="Proteomes" id="UP000197418">
    <property type="component" value="Chromosome"/>
</dbReference>
<organism evidence="9 10">
    <name type="scientific">Thermococcus pacificus</name>
    <dbReference type="NCBI Taxonomy" id="71998"/>
    <lineage>
        <taxon>Archaea</taxon>
        <taxon>Methanobacteriati</taxon>
        <taxon>Methanobacteriota</taxon>
        <taxon>Thermococci</taxon>
        <taxon>Thermococcales</taxon>
        <taxon>Thermococcaceae</taxon>
        <taxon>Thermococcus</taxon>
    </lineage>
</organism>
<name>A0A218P674_9EURY</name>